<evidence type="ECO:0000313" key="1">
    <source>
        <dbReference type="EMBL" id="PLW05062.1"/>
    </source>
</evidence>
<accession>A0A2N5RVT1</accession>
<evidence type="ECO:0000313" key="2">
    <source>
        <dbReference type="Proteomes" id="UP000235392"/>
    </source>
</evidence>
<organism evidence="1 2">
    <name type="scientific">Puccinia coronata f. sp. avenae</name>
    <dbReference type="NCBI Taxonomy" id="200324"/>
    <lineage>
        <taxon>Eukaryota</taxon>
        <taxon>Fungi</taxon>
        <taxon>Dikarya</taxon>
        <taxon>Basidiomycota</taxon>
        <taxon>Pucciniomycotina</taxon>
        <taxon>Pucciniomycetes</taxon>
        <taxon>Pucciniales</taxon>
        <taxon>Pucciniaceae</taxon>
        <taxon>Puccinia</taxon>
    </lineage>
</organism>
<dbReference type="Proteomes" id="UP000235392">
    <property type="component" value="Unassembled WGS sequence"/>
</dbReference>
<proteinExistence type="predicted"/>
<comment type="caution">
    <text evidence="1">The sequence shown here is derived from an EMBL/GenBank/DDBJ whole genome shotgun (WGS) entry which is preliminary data.</text>
</comment>
<name>A0A2N5RVT1_9BASI</name>
<dbReference type="AlphaFoldDB" id="A0A2N5RVT1"/>
<protein>
    <submittedName>
        <fullName evidence="1">Uncharacterized protein</fullName>
    </submittedName>
</protein>
<gene>
    <name evidence="1" type="ORF">PCASD_26762</name>
</gene>
<sequence>MLSQNWNRGFGLGLFNTQPGDAFQHTNGFGLGPLSQRLNGGSPETAPSMLKLRIMGAA</sequence>
<reference evidence="1 2" key="1">
    <citation type="submission" date="2017-11" db="EMBL/GenBank/DDBJ databases">
        <title>De novo assembly and phasing of dikaryotic genomes from two isolates of Puccinia coronata f. sp. avenae, the causal agent of oat crown rust.</title>
        <authorList>
            <person name="Miller M.E."/>
            <person name="Zhang Y."/>
            <person name="Omidvar V."/>
            <person name="Sperschneider J."/>
            <person name="Schwessinger B."/>
            <person name="Raley C."/>
            <person name="Palmer J.M."/>
            <person name="Garnica D."/>
            <person name="Upadhyaya N."/>
            <person name="Rathjen J."/>
            <person name="Taylor J.M."/>
            <person name="Park R.F."/>
            <person name="Dodds P.N."/>
            <person name="Hirsch C.D."/>
            <person name="Kianian S.F."/>
            <person name="Figueroa M."/>
        </authorList>
    </citation>
    <scope>NUCLEOTIDE SEQUENCE [LARGE SCALE GENOMIC DNA]</scope>
    <source>
        <strain evidence="1">12SD80</strain>
    </source>
</reference>
<dbReference type="EMBL" id="PGCI01001407">
    <property type="protein sequence ID" value="PLW05062.1"/>
    <property type="molecule type" value="Genomic_DNA"/>
</dbReference>